<protein>
    <submittedName>
        <fullName evidence="1">Uncharacterized protein</fullName>
    </submittedName>
</protein>
<dbReference type="RefSeq" id="XP_009168222.1">
    <property type="nucleotide sequence ID" value="XM_009169958.1"/>
</dbReference>
<dbReference type="CTD" id="20319230"/>
<dbReference type="CTD" id="20319229"/>
<dbReference type="EMBL" id="KL596709">
    <property type="protein sequence ID" value="KER27998.1"/>
    <property type="molecule type" value="Genomic_DNA"/>
</dbReference>
<evidence type="ECO:0000313" key="2">
    <source>
        <dbReference type="EMBL" id="KER27998.1"/>
    </source>
</evidence>
<dbReference type="EMBL" id="KL596709">
    <property type="protein sequence ID" value="KER27997.1"/>
    <property type="molecule type" value="Genomic_DNA"/>
</dbReference>
<dbReference type="KEGG" id="ovi:T265_05048"/>
<proteinExistence type="predicted"/>
<accession>A0A074ZQ97</accession>
<name>A0A074ZQ97_OPIVI</name>
<dbReference type="RefSeq" id="XP_009168223.1">
    <property type="nucleotide sequence ID" value="XM_009169959.1"/>
</dbReference>
<sequence length="101" mass="11263">MHILLNCFIPLMPRSQLHLNTQISQTSIDTKSSSDSLRVEDAVGTVSAKNNTKSLLHGEDALSVSDETVRFLLDESQSSGASVSLHRRLAKHRLQWTFPNF</sequence>
<gene>
    <name evidence="1" type="ORF">T265_05047</name>
    <name evidence="2" type="ORF">T265_05048</name>
</gene>
<evidence type="ECO:0000313" key="1">
    <source>
        <dbReference type="EMBL" id="KER27997.1"/>
    </source>
</evidence>
<reference evidence="1 3" key="1">
    <citation type="submission" date="2013-11" db="EMBL/GenBank/DDBJ databases">
        <title>Opisthorchis viverrini - life in the bile duct.</title>
        <authorList>
            <person name="Young N.D."/>
            <person name="Nagarajan N."/>
            <person name="Lin S.J."/>
            <person name="Korhonen P.K."/>
            <person name="Jex A.R."/>
            <person name="Hall R.S."/>
            <person name="Safavi-Hemami H."/>
            <person name="Kaewkong W."/>
            <person name="Bertrand D."/>
            <person name="Gao S."/>
            <person name="Seet Q."/>
            <person name="Wongkham S."/>
            <person name="Teh B.T."/>
            <person name="Wongkham C."/>
            <person name="Intapan P.M."/>
            <person name="Maleewong W."/>
            <person name="Yang X."/>
            <person name="Hu M."/>
            <person name="Wang Z."/>
            <person name="Hofmann A."/>
            <person name="Sternberg P.W."/>
            <person name="Tan P."/>
            <person name="Wang J."/>
            <person name="Gasser R.B."/>
        </authorList>
    </citation>
    <scope>NUCLEOTIDE SEQUENCE [LARGE SCALE GENOMIC DNA]</scope>
</reference>
<dbReference type="AlphaFoldDB" id="A0A074ZQ97"/>
<dbReference type="GeneID" id="20319229"/>
<evidence type="ECO:0000313" key="3">
    <source>
        <dbReference type="Proteomes" id="UP000054324"/>
    </source>
</evidence>
<organism evidence="1 3">
    <name type="scientific">Opisthorchis viverrini</name>
    <name type="common">Southeast Asian liver fluke</name>
    <dbReference type="NCBI Taxonomy" id="6198"/>
    <lineage>
        <taxon>Eukaryota</taxon>
        <taxon>Metazoa</taxon>
        <taxon>Spiralia</taxon>
        <taxon>Lophotrochozoa</taxon>
        <taxon>Platyhelminthes</taxon>
        <taxon>Trematoda</taxon>
        <taxon>Digenea</taxon>
        <taxon>Opisthorchiida</taxon>
        <taxon>Opisthorchiata</taxon>
        <taxon>Opisthorchiidae</taxon>
        <taxon>Opisthorchis</taxon>
    </lineage>
</organism>
<dbReference type="Proteomes" id="UP000054324">
    <property type="component" value="Unassembled WGS sequence"/>
</dbReference>
<dbReference type="GeneID" id="20319230"/>
<keyword evidence="3" id="KW-1185">Reference proteome</keyword>
<dbReference type="KEGG" id="ovi:T265_05047"/>